<keyword evidence="7" id="KW-0472">Membrane</keyword>
<dbReference type="InterPro" id="IPR044751">
    <property type="entry name" value="Ion_transp-like_CBS"/>
</dbReference>
<evidence type="ECO:0000256" key="3">
    <source>
        <dbReference type="ARBA" id="ARBA00022475"/>
    </source>
</evidence>
<dbReference type="Pfam" id="PF03741">
    <property type="entry name" value="TerC"/>
    <property type="match status" value="1"/>
</dbReference>
<dbReference type="SUPFAM" id="SSF54631">
    <property type="entry name" value="CBS-domain pair"/>
    <property type="match status" value="1"/>
</dbReference>
<dbReference type="InterPro" id="IPR000644">
    <property type="entry name" value="CBS_dom"/>
</dbReference>
<dbReference type="InterPro" id="IPR016169">
    <property type="entry name" value="FAD-bd_PCMH_sub2"/>
</dbReference>
<feature type="transmembrane region" description="Helical" evidence="7">
    <location>
        <begin position="124"/>
        <end position="143"/>
    </location>
</feature>
<gene>
    <name evidence="9" type="ORF">BALG_01562</name>
</gene>
<dbReference type="PANTHER" id="PTHR22777">
    <property type="entry name" value="HEMOLYSIN-RELATED"/>
    <property type="match status" value="1"/>
</dbReference>
<dbReference type="RefSeq" id="WP_004690947.1">
    <property type="nucleotide sequence ID" value="NZ_EQ999546.1"/>
</dbReference>
<evidence type="ECO:0000256" key="7">
    <source>
        <dbReference type="SAM" id="Phobius"/>
    </source>
</evidence>
<dbReference type="HOGENOM" id="CLU_015237_2_2_5"/>
<dbReference type="Gene3D" id="3.10.580.10">
    <property type="entry name" value="CBS-domain"/>
    <property type="match status" value="1"/>
</dbReference>
<dbReference type="EMBL" id="EQ999546">
    <property type="protein sequence ID" value="EEZ31442.1"/>
    <property type="molecule type" value="Genomic_DNA"/>
</dbReference>
<evidence type="ECO:0000256" key="2">
    <source>
        <dbReference type="ARBA" id="ARBA00006446"/>
    </source>
</evidence>
<feature type="transmembrane region" description="Helical" evidence="7">
    <location>
        <begin position="187"/>
        <end position="205"/>
    </location>
</feature>
<feature type="transmembrane region" description="Helical" evidence="7">
    <location>
        <begin position="50"/>
        <end position="73"/>
    </location>
</feature>
<evidence type="ECO:0000256" key="4">
    <source>
        <dbReference type="ARBA" id="ARBA00022737"/>
    </source>
</evidence>
<comment type="subcellular location">
    <subcellularLocation>
        <location evidence="1">Cell membrane</location>
        <topology evidence="1">Multi-pass membrane protein</topology>
    </subcellularLocation>
</comment>
<feature type="domain" description="CBS" evidence="8">
    <location>
        <begin position="373"/>
        <end position="430"/>
    </location>
</feature>
<dbReference type="InterPro" id="IPR005170">
    <property type="entry name" value="Transptr-assoc_dom"/>
</dbReference>
<keyword evidence="7" id="KW-1133">Transmembrane helix</keyword>
<keyword evidence="5 6" id="KW-0129">CBS domain</keyword>
<accession>A0A0E1XDP4</accession>
<protein>
    <submittedName>
        <fullName evidence="9">Integral membrane protein TerC</fullName>
    </submittedName>
</protein>
<proteinExistence type="inferred from homology"/>
<evidence type="ECO:0000259" key="8">
    <source>
        <dbReference type="PROSITE" id="PS51371"/>
    </source>
</evidence>
<feature type="transmembrane region" description="Helical" evidence="7">
    <location>
        <begin position="79"/>
        <end position="103"/>
    </location>
</feature>
<dbReference type="SMART" id="SM01091">
    <property type="entry name" value="CorC_HlyC"/>
    <property type="match status" value="1"/>
</dbReference>
<organism evidence="9">
    <name type="scientific">Brucella pinnipedialis M292/94/1</name>
    <dbReference type="NCBI Taxonomy" id="520462"/>
    <lineage>
        <taxon>Bacteria</taxon>
        <taxon>Pseudomonadati</taxon>
        <taxon>Pseudomonadota</taxon>
        <taxon>Alphaproteobacteria</taxon>
        <taxon>Hyphomicrobiales</taxon>
        <taxon>Brucellaceae</taxon>
        <taxon>Brucella/Ochrobactrum group</taxon>
        <taxon>Brucella</taxon>
    </lineage>
</organism>
<dbReference type="GO" id="GO:0050660">
    <property type="term" value="F:flavin adenine dinucleotide binding"/>
    <property type="evidence" value="ECO:0007669"/>
    <property type="project" value="InterPro"/>
</dbReference>
<comment type="similarity">
    <text evidence="2">Belongs to the UPF0053 family. Hemolysin C subfamily.</text>
</comment>
<dbReference type="InterPro" id="IPR005496">
    <property type="entry name" value="Integral_membrane_TerC"/>
</dbReference>
<dbReference type="InterPro" id="IPR036318">
    <property type="entry name" value="FAD-bd_PCMH-like_sf"/>
</dbReference>
<dbReference type="GeneID" id="99643476"/>
<keyword evidence="3" id="KW-1003">Cell membrane</keyword>
<dbReference type="Gene3D" id="3.30.465.10">
    <property type="match status" value="1"/>
</dbReference>
<evidence type="ECO:0000256" key="1">
    <source>
        <dbReference type="ARBA" id="ARBA00004651"/>
    </source>
</evidence>
<dbReference type="Pfam" id="PF03471">
    <property type="entry name" value="CorC_HlyC"/>
    <property type="match status" value="1"/>
</dbReference>
<reference evidence="9" key="1">
    <citation type="submission" date="2009-01" db="EMBL/GenBank/DDBJ databases">
        <title>The Genome Sequence of Brucella pinnipedialis M292/94/1.</title>
        <authorList>
            <consortium name="The Broad Institute Genome Sequencing Platform"/>
            <person name="Ward D."/>
            <person name="Young S.K."/>
            <person name="Kodira C.D."/>
            <person name="Zeng Q."/>
            <person name="Koehrsen M."/>
            <person name="Alvarado L."/>
            <person name="Berlin A."/>
            <person name="Borenstein D."/>
            <person name="Chen Z."/>
            <person name="Engels R."/>
            <person name="Freedman E."/>
            <person name="Gellesch M."/>
            <person name="Goldberg J."/>
            <person name="Griggs A."/>
            <person name="Gujja S."/>
            <person name="Heiman D."/>
            <person name="Hepburn T."/>
            <person name="Howarth C."/>
            <person name="Jen D."/>
            <person name="Larson L."/>
            <person name="Lewis B."/>
            <person name="Mehta T."/>
            <person name="Park D."/>
            <person name="Pearson M."/>
            <person name="Roberts A."/>
            <person name="Saif S."/>
            <person name="Shea T."/>
            <person name="Shenoy N."/>
            <person name="Sisk P."/>
            <person name="Stolte C."/>
            <person name="Sykes S."/>
            <person name="Walk T."/>
            <person name="White J."/>
            <person name="Yandava C."/>
            <person name="Whatmore A.M."/>
            <person name="Perrett L.L."/>
            <person name="O'Callaghan D."/>
            <person name="Nusbaum C."/>
            <person name="Galagan J."/>
            <person name="Birren B."/>
        </authorList>
    </citation>
    <scope>NUCLEOTIDE SEQUENCE [LARGE SCALE GENOMIC DNA]</scope>
    <source>
        <strain evidence="9">M292/94/1</strain>
    </source>
</reference>
<feature type="transmembrane region" description="Helical" evidence="7">
    <location>
        <begin position="12"/>
        <end position="38"/>
    </location>
</feature>
<dbReference type="SUPFAM" id="SSF56176">
    <property type="entry name" value="FAD-binding/transporter-associated domain-like"/>
    <property type="match status" value="1"/>
</dbReference>
<dbReference type="PANTHER" id="PTHR22777:SF30">
    <property type="entry name" value="UPF0053 PROTEIN YEGH"/>
    <property type="match status" value="1"/>
</dbReference>
<evidence type="ECO:0000313" key="9">
    <source>
        <dbReference type="EMBL" id="EEZ31442.1"/>
    </source>
</evidence>
<feature type="transmembrane region" description="Helical" evidence="7">
    <location>
        <begin position="155"/>
        <end position="175"/>
    </location>
</feature>
<dbReference type="Proteomes" id="UP000004659">
    <property type="component" value="Unassembled WGS sequence"/>
</dbReference>
<keyword evidence="4" id="KW-0677">Repeat</keyword>
<dbReference type="InterPro" id="IPR046342">
    <property type="entry name" value="CBS_dom_sf"/>
</dbReference>
<evidence type="ECO:0000256" key="6">
    <source>
        <dbReference type="PROSITE-ProRule" id="PRU00703"/>
    </source>
</evidence>
<evidence type="ECO:0000256" key="5">
    <source>
        <dbReference type="ARBA" id="ARBA00023122"/>
    </source>
</evidence>
<dbReference type="PROSITE" id="PS51371">
    <property type="entry name" value="CBS"/>
    <property type="match status" value="1"/>
</dbReference>
<dbReference type="Pfam" id="PF00571">
    <property type="entry name" value="CBS"/>
    <property type="match status" value="1"/>
</dbReference>
<keyword evidence="7" id="KW-0812">Transmembrane</keyword>
<dbReference type="CDD" id="cd04590">
    <property type="entry name" value="CBS_pair_CorC_HlyC_assoc"/>
    <property type="match status" value="1"/>
</dbReference>
<sequence length="522" mass="57658">MDWSMDWIADPNAWIGLVTLVVLEIVLGIDNLVFIAILADKLPPHQRNRARLVGLGLALVMRLVLLASISWIVTLREPLISIMGLSFSGRDIIMLTGGLFLLGKGTMELHERLEGSHGPKSSRIVHAVFWQVIVQIVVLDAVFSLDSVITAVGMVQHLTVMMIAVILAIGVMMLASRPLMDFVNKHPTVVILCLGFLMMIGFSLVAEGFGLHIPKGYLYAAIGFSVLVEAANQFARRNREKLVTTNDLRERTAGAVLRLLGGSRGENPLSDTVDVIAQQTAASDVFLPEEKEMIRGVLDLAERPVRSIMSPRNEVEWLDLDEDEDKIHATIRKLSHSRVVVARHQVDEFIGVALVKDLLLDMTDKKAIDWDKVVKQPLVVHENANVLRVMEQLRISPIQLGVVVDEHGSFEGVVTPTDILEAIAGEFPDEDEEVAVAQSDGQGGYLVDGFTDIRRLSGLLDRDLVDEGDRYTTLAGYVLWHLGHLPVGGESFTADGFDFTIEAMSGRHVEKVRIRPVPDYEV</sequence>
<name>A0A0E1XDP4_9HYPH</name>
<dbReference type="AlphaFoldDB" id="A0A0E1XDP4"/>
<dbReference type="GO" id="GO:0005886">
    <property type="term" value="C:plasma membrane"/>
    <property type="evidence" value="ECO:0007669"/>
    <property type="project" value="UniProtKB-SubCell"/>
</dbReference>